<keyword evidence="4 7" id="KW-1133">Transmembrane helix</keyword>
<dbReference type="GO" id="GO:0015250">
    <property type="term" value="F:water channel activity"/>
    <property type="evidence" value="ECO:0007669"/>
    <property type="project" value="TreeGrafter"/>
</dbReference>
<dbReference type="EMBL" id="LR215037">
    <property type="protein sequence ID" value="VEU75207.1"/>
    <property type="molecule type" value="Genomic_DNA"/>
</dbReference>
<dbReference type="KEGG" id="mmau:NCTC10168_00123"/>
<feature type="transmembrane region" description="Helical" evidence="7">
    <location>
        <begin position="189"/>
        <end position="212"/>
    </location>
</feature>
<organism evidence="8 9">
    <name type="scientific">Mycoplasmopsis maculosa</name>
    <dbReference type="NCBI Taxonomy" id="114885"/>
    <lineage>
        <taxon>Bacteria</taxon>
        <taxon>Bacillati</taxon>
        <taxon>Mycoplasmatota</taxon>
        <taxon>Mycoplasmoidales</taxon>
        <taxon>Metamycoplasmataceae</taxon>
        <taxon>Mycoplasmopsis</taxon>
    </lineage>
</organism>
<name>A0A449B3N7_9BACT</name>
<keyword evidence="5 7" id="KW-0472">Membrane</keyword>
<dbReference type="InterPro" id="IPR023271">
    <property type="entry name" value="Aquaporin-like"/>
</dbReference>
<dbReference type="PANTHER" id="PTHR19139">
    <property type="entry name" value="AQUAPORIN TRANSPORTER"/>
    <property type="match status" value="1"/>
</dbReference>
<evidence type="ECO:0000256" key="3">
    <source>
        <dbReference type="ARBA" id="ARBA00022692"/>
    </source>
</evidence>
<evidence type="ECO:0000256" key="4">
    <source>
        <dbReference type="ARBA" id="ARBA00022989"/>
    </source>
</evidence>
<feature type="transmembrane region" description="Helical" evidence="7">
    <location>
        <begin position="119"/>
        <end position="142"/>
    </location>
</feature>
<evidence type="ECO:0000256" key="5">
    <source>
        <dbReference type="ARBA" id="ARBA00023136"/>
    </source>
</evidence>
<dbReference type="PANTHER" id="PTHR19139:SF199">
    <property type="entry name" value="MIP17260P"/>
    <property type="match status" value="1"/>
</dbReference>
<dbReference type="Pfam" id="PF00230">
    <property type="entry name" value="MIP"/>
    <property type="match status" value="1"/>
</dbReference>
<comment type="subcellular location">
    <subcellularLocation>
        <location evidence="1">Membrane</location>
        <topology evidence="1">Multi-pass membrane protein</topology>
    </subcellularLocation>
</comment>
<evidence type="ECO:0000256" key="2">
    <source>
        <dbReference type="ARBA" id="ARBA00006175"/>
    </source>
</evidence>
<keyword evidence="3 6" id="KW-0812">Transmembrane</keyword>
<dbReference type="SUPFAM" id="SSF81338">
    <property type="entry name" value="Aquaporin-like"/>
    <property type="match status" value="1"/>
</dbReference>
<dbReference type="AlphaFoldDB" id="A0A449B3N7"/>
<feature type="transmembrane region" description="Helical" evidence="7">
    <location>
        <begin position="73"/>
        <end position="98"/>
    </location>
</feature>
<gene>
    <name evidence="8" type="ORF">NCTC10168_00123</name>
</gene>
<dbReference type="PRINTS" id="PR00783">
    <property type="entry name" value="MINTRINSICP"/>
</dbReference>
<dbReference type="InterPro" id="IPR000425">
    <property type="entry name" value="MIP"/>
</dbReference>
<dbReference type="Proteomes" id="UP000290243">
    <property type="component" value="Chromosome"/>
</dbReference>
<feature type="transmembrane region" description="Helical" evidence="7">
    <location>
        <begin position="275"/>
        <end position="296"/>
    </location>
</feature>
<evidence type="ECO:0000256" key="1">
    <source>
        <dbReference type="ARBA" id="ARBA00004141"/>
    </source>
</evidence>
<dbReference type="OrthoDB" id="401045at2"/>
<dbReference type="RefSeq" id="WP_129646117.1">
    <property type="nucleotide sequence ID" value="NZ_LR215037.1"/>
</dbReference>
<accession>A0A449B3N7</accession>
<dbReference type="Gene3D" id="1.20.1080.10">
    <property type="entry name" value="Glycerol uptake facilitator protein"/>
    <property type="match status" value="1"/>
</dbReference>
<evidence type="ECO:0000256" key="6">
    <source>
        <dbReference type="RuleBase" id="RU000477"/>
    </source>
</evidence>
<feature type="transmembrane region" description="Helical" evidence="7">
    <location>
        <begin position="38"/>
        <end position="61"/>
    </location>
</feature>
<protein>
    <submittedName>
        <fullName evidence="8">MIP family channel proteins</fullName>
    </submittedName>
</protein>
<dbReference type="GO" id="GO:0005886">
    <property type="term" value="C:plasma membrane"/>
    <property type="evidence" value="ECO:0007669"/>
    <property type="project" value="TreeGrafter"/>
</dbReference>
<evidence type="ECO:0000256" key="7">
    <source>
        <dbReference type="SAM" id="Phobius"/>
    </source>
</evidence>
<evidence type="ECO:0000313" key="8">
    <source>
        <dbReference type="EMBL" id="VEU75207.1"/>
    </source>
</evidence>
<feature type="transmembrane region" description="Helical" evidence="7">
    <location>
        <begin position="224"/>
        <end position="245"/>
    </location>
</feature>
<dbReference type="InterPro" id="IPR034294">
    <property type="entry name" value="Aquaporin_transptr"/>
</dbReference>
<keyword evidence="6" id="KW-0813">Transport</keyword>
<comment type="similarity">
    <text evidence="2 6">Belongs to the MIP/aquaporin (TC 1.A.8) family.</text>
</comment>
<proteinExistence type="inferred from homology"/>
<reference evidence="8 9" key="1">
    <citation type="submission" date="2019-01" db="EMBL/GenBank/DDBJ databases">
        <authorList>
            <consortium name="Pathogen Informatics"/>
        </authorList>
    </citation>
    <scope>NUCLEOTIDE SEQUENCE [LARGE SCALE GENOMIC DNA]</scope>
    <source>
        <strain evidence="8 9">NCTC10168</strain>
    </source>
</reference>
<evidence type="ECO:0000313" key="9">
    <source>
        <dbReference type="Proteomes" id="UP000290243"/>
    </source>
</evidence>
<sequence>MMEGYLMGNGIFKYFKVKKEDRLMAQQPKDKKTWIKHIFSEIIGTFYLAFALAGLSIFIPWNNGFKIFEHAFLLSPVILAFVAGFIIVGLALFIFARWSVDLNPSVTLYRWLNGTNTSLYAFVKIIMQIIGAILAGLLIYIIGHFTTKNGVDNFFVYSNQGHDANAYISAIASAKKDWLEFNDQNTSTALASGALWIFFGEMIITAILLFSVFSPRFEGKYRDLMIFFIISLAVLLGLLIGSAALNPARGFSQQLPALFFGLKGKENLDLAQKDLLIATFAMLIGDLVAPFFYALVQGFSDKYVVNFINAVINFKNNKSKNMTTIKEIKEKENK</sequence>
<keyword evidence="9" id="KW-1185">Reference proteome</keyword>